<feature type="transmembrane region" description="Helical" evidence="1">
    <location>
        <begin position="59"/>
        <end position="81"/>
    </location>
</feature>
<keyword evidence="1" id="KW-1133">Transmembrane helix</keyword>
<keyword evidence="1" id="KW-0472">Membrane</keyword>
<keyword evidence="3" id="KW-1185">Reference proteome</keyword>
<dbReference type="Proteomes" id="UP001630127">
    <property type="component" value="Unassembled WGS sequence"/>
</dbReference>
<accession>A0ABD2ZPM5</accession>
<dbReference type="AlphaFoldDB" id="A0ABD2ZPM5"/>
<gene>
    <name evidence="2" type="ORF">ACH5RR_019520</name>
</gene>
<dbReference type="PANTHER" id="PTHR34189">
    <property type="entry name" value="TRANSMEMBRANE PROTEIN"/>
    <property type="match status" value="1"/>
</dbReference>
<reference evidence="2 3" key="1">
    <citation type="submission" date="2024-11" db="EMBL/GenBank/DDBJ databases">
        <title>A near-complete genome assembly of Cinchona calisaya.</title>
        <authorList>
            <person name="Lian D.C."/>
            <person name="Zhao X.W."/>
            <person name="Wei L."/>
        </authorList>
    </citation>
    <scope>NUCLEOTIDE SEQUENCE [LARGE SCALE GENOMIC DNA]</scope>
    <source>
        <tissue evidence="2">Nenye</tissue>
    </source>
</reference>
<evidence type="ECO:0000313" key="3">
    <source>
        <dbReference type="Proteomes" id="UP001630127"/>
    </source>
</evidence>
<organism evidence="2 3">
    <name type="scientific">Cinchona calisaya</name>
    <dbReference type="NCBI Taxonomy" id="153742"/>
    <lineage>
        <taxon>Eukaryota</taxon>
        <taxon>Viridiplantae</taxon>
        <taxon>Streptophyta</taxon>
        <taxon>Embryophyta</taxon>
        <taxon>Tracheophyta</taxon>
        <taxon>Spermatophyta</taxon>
        <taxon>Magnoliopsida</taxon>
        <taxon>eudicotyledons</taxon>
        <taxon>Gunneridae</taxon>
        <taxon>Pentapetalae</taxon>
        <taxon>asterids</taxon>
        <taxon>lamiids</taxon>
        <taxon>Gentianales</taxon>
        <taxon>Rubiaceae</taxon>
        <taxon>Cinchonoideae</taxon>
        <taxon>Cinchoneae</taxon>
        <taxon>Cinchona</taxon>
    </lineage>
</organism>
<dbReference type="EMBL" id="JBJUIK010000008">
    <property type="protein sequence ID" value="KAL3521371.1"/>
    <property type="molecule type" value="Genomic_DNA"/>
</dbReference>
<evidence type="ECO:0008006" key="4">
    <source>
        <dbReference type="Google" id="ProtNLM"/>
    </source>
</evidence>
<proteinExistence type="predicted"/>
<protein>
    <recommendedName>
        <fullName evidence="4">Transmembrane protein</fullName>
    </recommendedName>
</protein>
<sequence length="144" mass="15584">MYRSASTTRVTDDHFNYLSSAPSSKVSTALRALSLETNELPTYEPLSEASKKERSRAKFAENAVHIIPLVLLFCALILWVFSNPDIIMQTEDNSAAAKIEGLTVQGDVDSDGTQTANLPVELGDLESIQQDGLGKTSILGNKSP</sequence>
<evidence type="ECO:0000256" key="1">
    <source>
        <dbReference type="SAM" id="Phobius"/>
    </source>
</evidence>
<keyword evidence="1" id="KW-0812">Transmembrane</keyword>
<name>A0ABD2ZPM5_9GENT</name>
<comment type="caution">
    <text evidence="2">The sequence shown here is derived from an EMBL/GenBank/DDBJ whole genome shotgun (WGS) entry which is preliminary data.</text>
</comment>
<evidence type="ECO:0000313" key="2">
    <source>
        <dbReference type="EMBL" id="KAL3521371.1"/>
    </source>
</evidence>
<dbReference type="PANTHER" id="PTHR34189:SF4">
    <property type="entry name" value="TRANSMEMBRANE PROTEIN"/>
    <property type="match status" value="1"/>
</dbReference>